<comment type="caution">
    <text evidence="3">The sequence shown here is derived from an EMBL/GenBank/DDBJ whole genome shotgun (WGS) entry which is preliminary data.</text>
</comment>
<dbReference type="SUPFAM" id="SSF56300">
    <property type="entry name" value="Metallo-dependent phosphatases"/>
    <property type="match status" value="1"/>
</dbReference>
<keyword evidence="4" id="KW-1185">Reference proteome</keyword>
<protein>
    <submittedName>
        <fullName evidence="3">Metallophosphoesterase</fullName>
    </submittedName>
</protein>
<gene>
    <name evidence="3" type="ORF">OCV43_01590</name>
</gene>
<feature type="transmembrane region" description="Helical" evidence="1">
    <location>
        <begin position="98"/>
        <end position="118"/>
    </location>
</feature>
<feature type="transmembrane region" description="Helical" evidence="1">
    <location>
        <begin position="66"/>
        <end position="86"/>
    </location>
</feature>
<dbReference type="InterPro" id="IPR004843">
    <property type="entry name" value="Calcineurin-like_PHP"/>
</dbReference>
<dbReference type="InterPro" id="IPR029052">
    <property type="entry name" value="Metallo-depent_PP-like"/>
</dbReference>
<dbReference type="EMBL" id="JAOQKI010000002">
    <property type="protein sequence ID" value="MCU6715966.1"/>
    <property type="molecule type" value="Genomic_DNA"/>
</dbReference>
<proteinExistence type="predicted"/>
<reference evidence="3 4" key="1">
    <citation type="journal article" date="2021" name="ISME Commun">
        <title>Automated analysis of genomic sequences facilitates high-throughput and comprehensive description of bacteria.</title>
        <authorList>
            <person name="Hitch T.C.A."/>
        </authorList>
    </citation>
    <scope>NUCLEOTIDE SEQUENCE [LARGE SCALE GENOMIC DNA]</scope>
    <source>
        <strain evidence="3 4">Sanger_19</strain>
    </source>
</reference>
<evidence type="ECO:0000259" key="2">
    <source>
        <dbReference type="Pfam" id="PF00149"/>
    </source>
</evidence>
<name>A0ABT2SAK7_9FIRM</name>
<keyword evidence="1" id="KW-1133">Transmembrane helix</keyword>
<organism evidence="3 4">
    <name type="scientific">Roseburia amylophila</name>
    <dbReference type="NCBI Taxonomy" id="2981794"/>
    <lineage>
        <taxon>Bacteria</taxon>
        <taxon>Bacillati</taxon>
        <taxon>Bacillota</taxon>
        <taxon>Clostridia</taxon>
        <taxon>Lachnospirales</taxon>
        <taxon>Lachnospiraceae</taxon>
        <taxon>Roseburia</taxon>
    </lineage>
</organism>
<sequence length="371" mass="42361">MWAILMIVLFFSAFAGIIYLINRIGKFGFLNKITKGKKWLRILISAVLVCGITVILWVAWGSMNAIVCIMHLIIFWLISDGIFALIKKRRKRSLKRYYAGAVALVFTIGYLGSGWYLAHHVWETDYQIQTDKEVGSLRVAVFADSHVGTTFHGEGFAEHMKTIEEQHPDVVLIVGDFVDDDTTKEDMIACCKALGELDTTYGVYYVFGNHDKGYYPPEYRGYDGNDLIVELEKNQVHVLQDEVELIADKFYIIGRQDKSEEYAEKRATMEELTANLDPDKFSIVLDHQPQDYAAQQNVNVDLVLSGHTHGGQLFPLMTIENLTKMTPDDRVYGYEQRENTNFIVTSGISDWAIKFKTGCKSEYLMIDIERK</sequence>
<feature type="domain" description="Calcineurin-like phosphoesterase" evidence="2">
    <location>
        <begin position="137"/>
        <end position="310"/>
    </location>
</feature>
<dbReference type="Gene3D" id="3.60.21.10">
    <property type="match status" value="1"/>
</dbReference>
<keyword evidence="1" id="KW-0472">Membrane</keyword>
<evidence type="ECO:0000256" key="1">
    <source>
        <dbReference type="SAM" id="Phobius"/>
    </source>
</evidence>
<feature type="transmembrane region" description="Helical" evidence="1">
    <location>
        <begin position="6"/>
        <end position="22"/>
    </location>
</feature>
<feature type="transmembrane region" description="Helical" evidence="1">
    <location>
        <begin position="42"/>
        <end position="60"/>
    </location>
</feature>
<keyword evidence="1" id="KW-0812">Transmembrane</keyword>
<dbReference type="InterPro" id="IPR051158">
    <property type="entry name" value="Metallophosphoesterase_sf"/>
</dbReference>
<dbReference type="Pfam" id="PF00149">
    <property type="entry name" value="Metallophos"/>
    <property type="match status" value="1"/>
</dbReference>
<dbReference type="PANTHER" id="PTHR31302:SF0">
    <property type="entry name" value="TRANSMEMBRANE PROTEIN WITH METALLOPHOSPHOESTERASE DOMAIN"/>
    <property type="match status" value="1"/>
</dbReference>
<evidence type="ECO:0000313" key="3">
    <source>
        <dbReference type="EMBL" id="MCU6715966.1"/>
    </source>
</evidence>
<dbReference type="RefSeq" id="WP_262623239.1">
    <property type="nucleotide sequence ID" value="NZ_JAOQKI010000002.1"/>
</dbReference>
<evidence type="ECO:0000313" key="4">
    <source>
        <dbReference type="Proteomes" id="UP001209666"/>
    </source>
</evidence>
<accession>A0ABT2SAK7</accession>
<dbReference type="PANTHER" id="PTHR31302">
    <property type="entry name" value="TRANSMEMBRANE PROTEIN WITH METALLOPHOSPHOESTERASE DOMAIN-RELATED"/>
    <property type="match status" value="1"/>
</dbReference>
<dbReference type="Proteomes" id="UP001209666">
    <property type="component" value="Unassembled WGS sequence"/>
</dbReference>